<feature type="region of interest" description="Disordered" evidence="1">
    <location>
        <begin position="123"/>
        <end position="142"/>
    </location>
</feature>
<organism evidence="2 3">
    <name type="scientific">Cotesia typhae</name>
    <dbReference type="NCBI Taxonomy" id="2053667"/>
    <lineage>
        <taxon>Eukaryota</taxon>
        <taxon>Metazoa</taxon>
        <taxon>Ecdysozoa</taxon>
        <taxon>Arthropoda</taxon>
        <taxon>Hexapoda</taxon>
        <taxon>Insecta</taxon>
        <taxon>Pterygota</taxon>
        <taxon>Neoptera</taxon>
        <taxon>Endopterygota</taxon>
        <taxon>Hymenoptera</taxon>
        <taxon>Apocrita</taxon>
        <taxon>Ichneumonoidea</taxon>
        <taxon>Braconidae</taxon>
        <taxon>Microgastrinae</taxon>
        <taxon>Cotesia</taxon>
    </lineage>
</organism>
<reference evidence="2" key="1">
    <citation type="submission" date="2020-03" db="EMBL/GenBank/DDBJ databases">
        <authorList>
            <person name="Chebbi M.A."/>
            <person name="Drezen J.M."/>
        </authorList>
    </citation>
    <scope>NUCLEOTIDE SEQUENCE</scope>
    <source>
        <tissue evidence="2">Whole body</tissue>
    </source>
</reference>
<gene>
    <name evidence="2" type="ORF">G9C98_007079</name>
</gene>
<proteinExistence type="predicted"/>
<dbReference type="Proteomes" id="UP000729913">
    <property type="component" value="Unassembled WGS sequence"/>
</dbReference>
<evidence type="ECO:0000313" key="3">
    <source>
        <dbReference type="Proteomes" id="UP000729913"/>
    </source>
</evidence>
<dbReference type="OrthoDB" id="421009at2759"/>
<dbReference type="EMBL" id="JAAOIC020000006">
    <property type="protein sequence ID" value="KAG8041775.1"/>
    <property type="molecule type" value="Genomic_DNA"/>
</dbReference>
<feature type="compositionally biased region" description="Basic and acidic residues" evidence="1">
    <location>
        <begin position="1"/>
        <end position="13"/>
    </location>
</feature>
<comment type="caution">
    <text evidence="2">The sequence shown here is derived from an EMBL/GenBank/DDBJ whole genome shotgun (WGS) entry which is preliminary data.</text>
</comment>
<evidence type="ECO:0000313" key="2">
    <source>
        <dbReference type="EMBL" id="KAG8041775.1"/>
    </source>
</evidence>
<protein>
    <submittedName>
        <fullName evidence="2">Uncharacterized protein</fullName>
    </submittedName>
</protein>
<keyword evidence="3" id="KW-1185">Reference proteome</keyword>
<name>A0A8J5UYC0_9HYME</name>
<sequence length="236" mass="26885">MKEPQVTEHEMSARRRRVTGDVDDVPLTSYSDSRQFGGTFYGQPQGNGKPDNWQIDSDSKENLSNYNYIPIMTSRDRSNEFANAIKTMQGRTMMRTQLEIDELTNIIKTDLSSLNKQIGQLQELSKQQRESSSKSHHIASHSSSVVVTLQSKLANMSNHFKNVLEVRSENMREEQNRRQQFTQGRVNTKLPLTGGQQGSLLLEEQDTRGNPVSINVEPMGGQMMMQQMIRDDTVFI</sequence>
<accession>A0A8J5UYC0</accession>
<reference evidence="2" key="2">
    <citation type="submission" date="2021-04" db="EMBL/GenBank/DDBJ databases">
        <title>Genome-wide patterns of bracovirus chromosomal integration into multiple host tissues during parasitism.</title>
        <authorList>
            <person name="Chebbi M.A.C."/>
        </authorList>
    </citation>
    <scope>NUCLEOTIDE SEQUENCE</scope>
    <source>
        <tissue evidence="2">Whole body</tissue>
    </source>
</reference>
<feature type="compositionally biased region" description="Polar residues" evidence="1">
    <location>
        <begin position="28"/>
        <end position="46"/>
    </location>
</feature>
<dbReference type="AlphaFoldDB" id="A0A8J5UYC0"/>
<evidence type="ECO:0000256" key="1">
    <source>
        <dbReference type="SAM" id="MobiDB-lite"/>
    </source>
</evidence>
<feature type="region of interest" description="Disordered" evidence="1">
    <location>
        <begin position="1"/>
        <end position="55"/>
    </location>
</feature>